<evidence type="ECO:0000259" key="1">
    <source>
        <dbReference type="Pfam" id="PF12323"/>
    </source>
</evidence>
<dbReference type="OrthoDB" id="3699432at2"/>
<comment type="caution">
    <text evidence="2">The sequence shown here is derived from an EMBL/GenBank/DDBJ whole genome shotgun (WGS) entry which is preliminary data.</text>
</comment>
<protein>
    <submittedName>
        <fullName evidence="2">Helix-turn-helix domain-containing protein</fullName>
    </submittedName>
</protein>
<organism evidence="2 3">
    <name type="scientific">Streptomyces kaniharaensis</name>
    <dbReference type="NCBI Taxonomy" id="212423"/>
    <lineage>
        <taxon>Bacteria</taxon>
        <taxon>Bacillati</taxon>
        <taxon>Actinomycetota</taxon>
        <taxon>Actinomycetes</taxon>
        <taxon>Kitasatosporales</taxon>
        <taxon>Streptomycetaceae</taxon>
        <taxon>Streptomyces</taxon>
    </lineage>
</organism>
<dbReference type="Pfam" id="PF12323">
    <property type="entry name" value="HTH_OrfB_IS605"/>
    <property type="match status" value="1"/>
</dbReference>
<reference evidence="2 3" key="1">
    <citation type="submission" date="2019-09" db="EMBL/GenBank/DDBJ databases">
        <title>Genome Sequences of Streptomyces kaniharaensis ATCC 21070.</title>
        <authorList>
            <person name="Zhu W."/>
            <person name="De Crecy-Lagard V."/>
            <person name="Richards N.G."/>
        </authorList>
    </citation>
    <scope>NUCLEOTIDE SEQUENCE [LARGE SCALE GENOMIC DNA]</scope>
    <source>
        <strain evidence="2 3">SF-557</strain>
    </source>
</reference>
<feature type="domain" description="Transposase putative helix-turn-helix" evidence="1">
    <location>
        <begin position="1"/>
        <end position="40"/>
    </location>
</feature>
<evidence type="ECO:0000313" key="3">
    <source>
        <dbReference type="Proteomes" id="UP000450000"/>
    </source>
</evidence>
<sequence length="56" mass="6368">MHLRYSYRIYPTAGQRAVLAWRFGCARVVYNDALAARKEAGRPGSRTPGARISRSW</sequence>
<dbReference type="Proteomes" id="UP000450000">
    <property type="component" value="Unassembled WGS sequence"/>
</dbReference>
<proteinExistence type="predicted"/>
<name>A0A6N7KX10_9ACTN</name>
<dbReference type="EMBL" id="WBOF01000001">
    <property type="protein sequence ID" value="MQS14808.1"/>
    <property type="molecule type" value="Genomic_DNA"/>
</dbReference>
<keyword evidence="3" id="KW-1185">Reference proteome</keyword>
<accession>A0A6N7KX10</accession>
<dbReference type="InterPro" id="IPR021027">
    <property type="entry name" value="Transposase_put_HTH"/>
</dbReference>
<evidence type="ECO:0000313" key="2">
    <source>
        <dbReference type="EMBL" id="MQS14808.1"/>
    </source>
</evidence>
<dbReference type="AlphaFoldDB" id="A0A6N7KX10"/>
<gene>
    <name evidence="2" type="ORF">F7Q99_21720</name>
</gene>